<dbReference type="OrthoDB" id="423559at2759"/>
<dbReference type="STRING" id="1353952.A0A165JDA0"/>
<dbReference type="Gene3D" id="3.40.50.300">
    <property type="entry name" value="P-loop containing nucleotide triphosphate hydrolases"/>
    <property type="match status" value="2"/>
</dbReference>
<dbReference type="SMART" id="SM00490">
    <property type="entry name" value="HELICc"/>
    <property type="match status" value="1"/>
</dbReference>
<feature type="compositionally biased region" description="Polar residues" evidence="5">
    <location>
        <begin position="821"/>
        <end position="835"/>
    </location>
</feature>
<feature type="compositionally biased region" description="Low complexity" evidence="5">
    <location>
        <begin position="106"/>
        <end position="116"/>
    </location>
</feature>
<dbReference type="SMART" id="SM00487">
    <property type="entry name" value="DEXDc"/>
    <property type="match status" value="1"/>
</dbReference>
<dbReference type="InterPro" id="IPR050628">
    <property type="entry name" value="SNF2_RAD54_helicase_TF"/>
</dbReference>
<feature type="region of interest" description="Disordered" evidence="5">
    <location>
        <begin position="155"/>
        <end position="209"/>
    </location>
</feature>
<sequence length="1104" mass="123154">MSHQQMLRHAARQLNVRQDKVPHQYIRQLQLHPEAYGQDSNFSLQLKDGDGFGLVHCHTCKKAIKLGSDSSRADGGHSMGIGSLEAYAVHCRSSNHRALRGASAAASSTSFPATRAGPDAATPPQKNSSSPYFTSRLPDISGMLSFWPSGSRKRASAFDSDGAVPETPPFKRIKLEPKSEEAEAPLQQESSELASPPRPRPKPGGGSMVALSTKPLQVVERITPTNVSTSAKLEYGVALHPFFTQTPNVASTVLHIAPNYNVSGHPVPPPAGALVIPNRSVLSTSRLKQENAPLTVKVEKEELAAQAFSDHSDQLSAANIHDTPTIPVALPWEEAEHGIADWIHSAALAETFEENATVQKSLQKLGLTEQAEKLPGMEISLLPHQIIGVDWMKEQETSQKIGHYGGILADEMGLGKTVQMIATMTVNLPTKGNPNGTLIVCPVGLLDQWKTEIETKTAGLYKPYVYHGPDRTKSYRVLQGHDVVLTTYHTLSLELPTSAMLKANDHPDNDMEDGHKCGPLLKAEWYRVVLDEAQVIRNRKTRASSAAARLHSTLRWCLTGTPIINTLSDAFSLMRVLRIRPWYEWQHFNQNIVKNERKNPALSGKRLQGVFKTCLLRRNKNSMLDGKRLIELPAKKVDTVVLDFSDEERAIYAMVEQKAQAVFNRFLRQGTVLKNYSHVFSLIMRLRQCACHPALIQEQYDEAMMEADDQEKRLKESERAERLLSLEFVEEMKTRLLPCAFKLFEKPNDEQTRIPHDERPCPSCRAPFTKDLLFWRRAFEPTDAELDADNMSDGIRVIGQRIIDDSDDDVPVKHRGRGGPKSTTIPGMRKSSASVEQPDDLDDSLSDFIVESDEDEGEKDARKAARRKNKGKRPAKRRTVEDEFDERGAGTDFSFKRNQKGKAGTVARFLPSTKMKAMMKSLKAWRKSNPEDKTIVISQFVAALDVVASYLEEQHFQYVRYQGTMSTEARQNAVKKFMNTAGPTVMLMSLKAGGVGLNLTRANRVISLDLGWSEAIEAQAFDRVHRLGQQKGKWQSANRPEISLHYEADVLVERLVIQNTIEDRILSLHQRKRGLADHSLGEGSGQKINKLSVRDLMELFGPQT</sequence>
<dbReference type="CDD" id="cd18793">
    <property type="entry name" value="SF2_C_SNF"/>
    <property type="match status" value="1"/>
</dbReference>
<name>A0A165JDA0_9BASI</name>
<evidence type="ECO:0000256" key="3">
    <source>
        <dbReference type="ARBA" id="ARBA00022840"/>
    </source>
</evidence>
<dbReference type="PROSITE" id="PS51192">
    <property type="entry name" value="HELICASE_ATP_BIND_1"/>
    <property type="match status" value="1"/>
</dbReference>
<feature type="compositionally biased region" description="Acidic residues" evidence="5">
    <location>
        <begin position="837"/>
        <end position="858"/>
    </location>
</feature>
<dbReference type="Proteomes" id="UP000076842">
    <property type="component" value="Unassembled WGS sequence"/>
</dbReference>
<dbReference type="GO" id="GO:0005737">
    <property type="term" value="C:cytoplasm"/>
    <property type="evidence" value="ECO:0007669"/>
    <property type="project" value="TreeGrafter"/>
</dbReference>
<evidence type="ECO:0000313" key="8">
    <source>
        <dbReference type="EMBL" id="KZT61691.1"/>
    </source>
</evidence>
<gene>
    <name evidence="8" type="ORF">CALCODRAFT_479724</name>
</gene>
<feature type="region of interest" description="Disordered" evidence="5">
    <location>
        <begin position="806"/>
        <end position="899"/>
    </location>
</feature>
<keyword evidence="2" id="KW-0378">Hydrolase</keyword>
<organism evidence="8 9">
    <name type="scientific">Calocera cornea HHB12733</name>
    <dbReference type="NCBI Taxonomy" id="1353952"/>
    <lineage>
        <taxon>Eukaryota</taxon>
        <taxon>Fungi</taxon>
        <taxon>Dikarya</taxon>
        <taxon>Basidiomycota</taxon>
        <taxon>Agaricomycotina</taxon>
        <taxon>Dacrymycetes</taxon>
        <taxon>Dacrymycetales</taxon>
        <taxon>Dacrymycetaceae</taxon>
        <taxon>Calocera</taxon>
    </lineage>
</organism>
<dbReference type="Pfam" id="PF00176">
    <property type="entry name" value="SNF2-rel_dom"/>
    <property type="match status" value="1"/>
</dbReference>
<dbReference type="Gene3D" id="3.40.50.10810">
    <property type="entry name" value="Tandem AAA-ATPase domain"/>
    <property type="match status" value="1"/>
</dbReference>
<feature type="coiled-coil region" evidence="4">
    <location>
        <begin position="700"/>
        <end position="727"/>
    </location>
</feature>
<evidence type="ECO:0000259" key="7">
    <source>
        <dbReference type="PROSITE" id="PS51194"/>
    </source>
</evidence>
<dbReference type="InterPro" id="IPR001650">
    <property type="entry name" value="Helicase_C-like"/>
</dbReference>
<dbReference type="InterPro" id="IPR027417">
    <property type="entry name" value="P-loop_NTPase"/>
</dbReference>
<keyword evidence="3" id="KW-0067">ATP-binding</keyword>
<protein>
    <recommendedName>
        <fullName evidence="10">SNF2 family DNA-dependent ATPase domain-containing protein</fullName>
    </recommendedName>
</protein>
<feature type="region of interest" description="Disordered" evidence="5">
    <location>
        <begin position="106"/>
        <end position="134"/>
    </location>
</feature>
<evidence type="ECO:0000313" key="9">
    <source>
        <dbReference type="Proteomes" id="UP000076842"/>
    </source>
</evidence>
<dbReference type="InterPro" id="IPR014001">
    <property type="entry name" value="Helicase_ATP-bd"/>
</dbReference>
<feature type="domain" description="Helicase C-terminal" evidence="7">
    <location>
        <begin position="914"/>
        <end position="1076"/>
    </location>
</feature>
<dbReference type="PROSITE" id="PS51194">
    <property type="entry name" value="HELICASE_CTER"/>
    <property type="match status" value="1"/>
</dbReference>
<feature type="compositionally biased region" description="Basic and acidic residues" evidence="5">
    <location>
        <begin position="878"/>
        <end position="889"/>
    </location>
</feature>
<evidence type="ECO:0000256" key="1">
    <source>
        <dbReference type="ARBA" id="ARBA00022741"/>
    </source>
</evidence>
<reference evidence="8 9" key="1">
    <citation type="journal article" date="2016" name="Mol. Biol. Evol.">
        <title>Comparative Genomics of Early-Diverging Mushroom-Forming Fungi Provides Insights into the Origins of Lignocellulose Decay Capabilities.</title>
        <authorList>
            <person name="Nagy L.G."/>
            <person name="Riley R."/>
            <person name="Tritt A."/>
            <person name="Adam C."/>
            <person name="Daum C."/>
            <person name="Floudas D."/>
            <person name="Sun H."/>
            <person name="Yadav J.S."/>
            <person name="Pangilinan J."/>
            <person name="Larsson K.H."/>
            <person name="Matsuura K."/>
            <person name="Barry K."/>
            <person name="Labutti K."/>
            <person name="Kuo R."/>
            <person name="Ohm R.A."/>
            <person name="Bhattacharya S.S."/>
            <person name="Shirouzu T."/>
            <person name="Yoshinaga Y."/>
            <person name="Martin F.M."/>
            <person name="Grigoriev I.V."/>
            <person name="Hibbett D.S."/>
        </authorList>
    </citation>
    <scope>NUCLEOTIDE SEQUENCE [LARGE SCALE GENOMIC DNA]</scope>
    <source>
        <strain evidence="8 9">HHB12733</strain>
    </source>
</reference>
<dbReference type="GO" id="GO:0000724">
    <property type="term" value="P:double-strand break repair via homologous recombination"/>
    <property type="evidence" value="ECO:0007669"/>
    <property type="project" value="TreeGrafter"/>
</dbReference>
<keyword evidence="9" id="KW-1185">Reference proteome</keyword>
<dbReference type="InterPro" id="IPR038718">
    <property type="entry name" value="SNF2-like_sf"/>
</dbReference>
<dbReference type="GO" id="GO:0016787">
    <property type="term" value="F:hydrolase activity"/>
    <property type="evidence" value="ECO:0007669"/>
    <property type="project" value="UniProtKB-KW"/>
</dbReference>
<keyword evidence="4" id="KW-0175">Coiled coil</keyword>
<feature type="compositionally biased region" description="Basic residues" evidence="5">
    <location>
        <begin position="864"/>
        <end position="877"/>
    </location>
</feature>
<dbReference type="PANTHER" id="PTHR45626">
    <property type="entry name" value="TRANSCRIPTION TERMINATION FACTOR 2-RELATED"/>
    <property type="match status" value="1"/>
</dbReference>
<feature type="domain" description="Helicase ATP-binding" evidence="6">
    <location>
        <begin position="397"/>
        <end position="580"/>
    </location>
</feature>
<evidence type="ECO:0000259" key="6">
    <source>
        <dbReference type="PROSITE" id="PS51192"/>
    </source>
</evidence>
<evidence type="ECO:0000256" key="2">
    <source>
        <dbReference type="ARBA" id="ARBA00022801"/>
    </source>
</evidence>
<dbReference type="SUPFAM" id="SSF52540">
    <property type="entry name" value="P-loop containing nucleoside triphosphate hydrolases"/>
    <property type="match status" value="2"/>
</dbReference>
<dbReference type="InterPro" id="IPR000330">
    <property type="entry name" value="SNF2_N"/>
</dbReference>
<evidence type="ECO:0008006" key="10">
    <source>
        <dbReference type="Google" id="ProtNLM"/>
    </source>
</evidence>
<dbReference type="GO" id="GO:0005524">
    <property type="term" value="F:ATP binding"/>
    <property type="evidence" value="ECO:0007669"/>
    <property type="project" value="UniProtKB-KW"/>
</dbReference>
<evidence type="ECO:0000256" key="5">
    <source>
        <dbReference type="SAM" id="MobiDB-lite"/>
    </source>
</evidence>
<proteinExistence type="predicted"/>
<dbReference type="GO" id="GO:0005634">
    <property type="term" value="C:nucleus"/>
    <property type="evidence" value="ECO:0007669"/>
    <property type="project" value="TreeGrafter"/>
</dbReference>
<keyword evidence="1" id="KW-0547">Nucleotide-binding</keyword>
<evidence type="ECO:0000256" key="4">
    <source>
        <dbReference type="SAM" id="Coils"/>
    </source>
</evidence>
<dbReference type="InterPro" id="IPR049730">
    <property type="entry name" value="SNF2/RAD54-like_C"/>
</dbReference>
<dbReference type="AlphaFoldDB" id="A0A165JDA0"/>
<feature type="compositionally biased region" description="Polar residues" evidence="5">
    <location>
        <begin position="124"/>
        <end position="133"/>
    </location>
</feature>
<dbReference type="PANTHER" id="PTHR45626:SF16">
    <property type="entry name" value="ATP-DEPENDENT HELICASE ULS1"/>
    <property type="match status" value="1"/>
</dbReference>
<dbReference type="InParanoid" id="A0A165JDA0"/>
<accession>A0A165JDA0</accession>
<dbReference type="CDD" id="cd18008">
    <property type="entry name" value="DEXDc_SHPRH-like"/>
    <property type="match status" value="1"/>
</dbReference>
<dbReference type="Pfam" id="PF00271">
    <property type="entry name" value="Helicase_C"/>
    <property type="match status" value="1"/>
</dbReference>
<dbReference type="GO" id="GO:0008094">
    <property type="term" value="F:ATP-dependent activity, acting on DNA"/>
    <property type="evidence" value="ECO:0007669"/>
    <property type="project" value="TreeGrafter"/>
</dbReference>
<dbReference type="EMBL" id="KV423921">
    <property type="protein sequence ID" value="KZT61691.1"/>
    <property type="molecule type" value="Genomic_DNA"/>
</dbReference>